<protein>
    <submittedName>
        <fullName evidence="2">Uncharacterized protein</fullName>
    </submittedName>
</protein>
<comment type="caution">
    <text evidence="2">The sequence shown here is derived from an EMBL/GenBank/DDBJ whole genome shotgun (WGS) entry which is preliminary data.</text>
</comment>
<dbReference type="EMBL" id="JAQLXW010000028">
    <property type="protein sequence ID" value="MDB8004898.1"/>
    <property type="molecule type" value="Genomic_DNA"/>
</dbReference>
<proteinExistence type="predicted"/>
<sequence>MKRILNKSANAMRKKDTGKSLSKIKPDNIQVFGSYVITDPKGELYRNSENCFSKRGNYMKRNLLSNSHFKLLFSNCDNAKNEKKTKLYYSQNEIRLTNLDTGEVYSTKIRQEYSDERTTCSFAINQYLKEGNYLIEFIY</sequence>
<reference evidence="2" key="1">
    <citation type="submission" date="2023-01" db="EMBL/GenBank/DDBJ databases">
        <title>Human gut microbiome strain richness.</title>
        <authorList>
            <person name="Chen-Liaw A."/>
        </authorList>
    </citation>
    <scope>NUCLEOTIDE SEQUENCE</scope>
    <source>
        <strain evidence="2">1001283st1_G1_1001283B150217_161031</strain>
    </source>
</reference>
<organism evidence="2 3">
    <name type="scientific">[Eubacterium] siraeum</name>
    <dbReference type="NCBI Taxonomy" id="39492"/>
    <lineage>
        <taxon>Bacteria</taxon>
        <taxon>Bacillati</taxon>
        <taxon>Bacillota</taxon>
        <taxon>Clostridia</taxon>
        <taxon>Eubacteriales</taxon>
        <taxon>Oscillospiraceae</taxon>
        <taxon>Oscillospiraceae incertae sedis</taxon>
    </lineage>
</organism>
<dbReference type="AlphaFoldDB" id="A0AAW6D3X4"/>
<accession>A0AAW6D3X4</accession>
<evidence type="ECO:0000313" key="2">
    <source>
        <dbReference type="EMBL" id="MDB8004898.1"/>
    </source>
</evidence>
<evidence type="ECO:0000256" key="1">
    <source>
        <dbReference type="SAM" id="MobiDB-lite"/>
    </source>
</evidence>
<evidence type="ECO:0000313" key="3">
    <source>
        <dbReference type="Proteomes" id="UP001210809"/>
    </source>
</evidence>
<feature type="region of interest" description="Disordered" evidence="1">
    <location>
        <begin position="1"/>
        <end position="20"/>
    </location>
</feature>
<dbReference type="Proteomes" id="UP001210809">
    <property type="component" value="Unassembled WGS sequence"/>
</dbReference>
<gene>
    <name evidence="2" type="ORF">PNE09_12635</name>
</gene>
<name>A0AAW6D3X4_9FIRM</name>